<evidence type="ECO:0000259" key="2">
    <source>
        <dbReference type="Pfam" id="PF07887"/>
    </source>
</evidence>
<proteinExistence type="predicted"/>
<keyword evidence="5" id="KW-1185">Reference proteome</keyword>
<dbReference type="PANTHER" id="PTHR31713">
    <property type="entry name" value="OS02G0177800 PROTEIN"/>
    <property type="match status" value="1"/>
</dbReference>
<feature type="domain" description="Calmodulin binding protein-like N-terminal" evidence="2">
    <location>
        <begin position="98"/>
        <end position="246"/>
    </location>
</feature>
<feature type="compositionally biased region" description="Basic and acidic residues" evidence="1">
    <location>
        <begin position="1"/>
        <end position="10"/>
    </location>
</feature>
<feature type="domain" description="Calmodulin binding protein central" evidence="3">
    <location>
        <begin position="259"/>
        <end position="323"/>
    </location>
</feature>
<dbReference type="InterPro" id="IPR046830">
    <property type="entry name" value="Calmod_bind_M"/>
</dbReference>
<dbReference type="GO" id="GO:0080142">
    <property type="term" value="P:regulation of salicylic acid biosynthetic process"/>
    <property type="evidence" value="ECO:0007669"/>
    <property type="project" value="TreeGrafter"/>
</dbReference>
<dbReference type="InterPro" id="IPR012416">
    <property type="entry name" value="CBP60"/>
</dbReference>
<feature type="region of interest" description="Disordered" evidence="1">
    <location>
        <begin position="412"/>
        <end position="445"/>
    </location>
</feature>
<dbReference type="GO" id="GO:0005516">
    <property type="term" value="F:calmodulin binding"/>
    <property type="evidence" value="ECO:0007669"/>
    <property type="project" value="InterPro"/>
</dbReference>
<dbReference type="GO" id="GO:0003700">
    <property type="term" value="F:DNA-binding transcription factor activity"/>
    <property type="evidence" value="ECO:0007669"/>
    <property type="project" value="TreeGrafter"/>
</dbReference>
<accession>A0AAD8KL49</accession>
<dbReference type="Pfam" id="PF20451">
    <property type="entry name" value="Calmod_bind_M"/>
    <property type="match status" value="1"/>
</dbReference>
<name>A0AAD8KL49_TARER</name>
<gene>
    <name evidence="4" type="ORF">QVD17_25378</name>
</gene>
<comment type="caution">
    <text evidence="4">The sequence shown here is derived from an EMBL/GenBank/DDBJ whole genome shotgun (WGS) entry which is preliminary data.</text>
</comment>
<evidence type="ECO:0000256" key="1">
    <source>
        <dbReference type="SAM" id="MobiDB-lite"/>
    </source>
</evidence>
<dbReference type="InterPro" id="IPR046831">
    <property type="entry name" value="Calmodulin_bind_N"/>
</dbReference>
<dbReference type="Proteomes" id="UP001229421">
    <property type="component" value="Unassembled WGS sequence"/>
</dbReference>
<dbReference type="EMBL" id="JAUHHV010000006">
    <property type="protein sequence ID" value="KAK1422337.1"/>
    <property type="molecule type" value="Genomic_DNA"/>
</dbReference>
<feature type="compositionally biased region" description="Polar residues" evidence="1">
    <location>
        <begin position="413"/>
        <end position="431"/>
    </location>
</feature>
<dbReference type="GO" id="GO:0043565">
    <property type="term" value="F:sequence-specific DNA binding"/>
    <property type="evidence" value="ECO:0007669"/>
    <property type="project" value="TreeGrafter"/>
</dbReference>
<dbReference type="Pfam" id="PF07887">
    <property type="entry name" value="Calmodulin_bind"/>
    <property type="match status" value="1"/>
</dbReference>
<organism evidence="4 5">
    <name type="scientific">Tagetes erecta</name>
    <name type="common">African marigold</name>
    <dbReference type="NCBI Taxonomy" id="13708"/>
    <lineage>
        <taxon>Eukaryota</taxon>
        <taxon>Viridiplantae</taxon>
        <taxon>Streptophyta</taxon>
        <taxon>Embryophyta</taxon>
        <taxon>Tracheophyta</taxon>
        <taxon>Spermatophyta</taxon>
        <taxon>Magnoliopsida</taxon>
        <taxon>eudicotyledons</taxon>
        <taxon>Gunneridae</taxon>
        <taxon>Pentapetalae</taxon>
        <taxon>asterids</taxon>
        <taxon>campanulids</taxon>
        <taxon>Asterales</taxon>
        <taxon>Asteraceae</taxon>
        <taxon>Asteroideae</taxon>
        <taxon>Heliantheae alliance</taxon>
        <taxon>Tageteae</taxon>
        <taxon>Tagetes</taxon>
    </lineage>
</organism>
<protein>
    <recommendedName>
        <fullName evidence="6">CALMODULIN-BINDING PROTEIN60</fullName>
    </recommendedName>
</protein>
<dbReference type="PANTHER" id="PTHR31713:SF63">
    <property type="entry name" value="CALMODULIN-BINDING PROTEIN60"/>
    <property type="match status" value="1"/>
</dbReference>
<evidence type="ECO:0000313" key="4">
    <source>
        <dbReference type="EMBL" id="KAK1422337.1"/>
    </source>
</evidence>
<sequence>MALNRKRSEEANIEDYGSEQNTTSTDELAAISRLRRGAGEMMVIRTLQRLIEPIFVPIFRPLIRQLVKDEIEVAKQEVLISMKKNHGNKSSSSVLKKLKLQFRNKIALPVLTGMPLLGENRSPIEIVMVDALSGQIVKTGAASAAKLEIMGFRVGDHDDDEHDGGGYTYEEIQERVLSERKGRRVLQGNTRLQLTEGVGFVHKISFTHNSEHTRNGLYRLVAVVVDAAWKNEVEVALTETFVMKDQRCIYHEKRLCPSLSDKVYRLQQISYNGARYRRMRNAKVHTVNDLLRLLYLDPKQLEDILELKASSKNWDGIVKNAQASNGMFLYLDPRNELRSGVVLDVKLQLKALIVEPNMYIAVNQLSEQQKVESQDLVKFATEHFDMLRPFDHETSLKEHLQSGAALPSVRITDGTQEPSSQVTEASHSLHNSNHKPFVTNQSERGKEKVPFDDEMIPSTNDCQEYVSFHHPNLEGPNGFNFGTDTEPGTSYQAAESLLDTSELMNIFDINSPMFNESQLVSLLNDVSDILNENPTECQSDPAFVSFCAIASAKWAKVSKLLRRSSVRERISLSQGIQPLKKQRCC</sequence>
<reference evidence="4" key="1">
    <citation type="journal article" date="2023" name="bioRxiv">
        <title>Improved chromosome-level genome assembly for marigold (Tagetes erecta).</title>
        <authorList>
            <person name="Jiang F."/>
            <person name="Yuan L."/>
            <person name="Wang S."/>
            <person name="Wang H."/>
            <person name="Xu D."/>
            <person name="Wang A."/>
            <person name="Fan W."/>
        </authorList>
    </citation>
    <scope>NUCLEOTIDE SEQUENCE</scope>
    <source>
        <strain evidence="4">WSJ</strain>
        <tissue evidence="4">Leaf</tissue>
    </source>
</reference>
<dbReference type="GO" id="GO:0005634">
    <property type="term" value="C:nucleus"/>
    <property type="evidence" value="ECO:0007669"/>
    <property type="project" value="TreeGrafter"/>
</dbReference>
<evidence type="ECO:0000259" key="3">
    <source>
        <dbReference type="Pfam" id="PF20451"/>
    </source>
</evidence>
<feature type="region of interest" description="Disordered" evidence="1">
    <location>
        <begin position="1"/>
        <end position="22"/>
    </location>
</feature>
<dbReference type="AlphaFoldDB" id="A0AAD8KL49"/>
<evidence type="ECO:0000313" key="5">
    <source>
        <dbReference type="Proteomes" id="UP001229421"/>
    </source>
</evidence>
<evidence type="ECO:0008006" key="6">
    <source>
        <dbReference type="Google" id="ProtNLM"/>
    </source>
</evidence>